<dbReference type="PROSITE" id="PS51257">
    <property type="entry name" value="PROKAR_LIPOPROTEIN"/>
    <property type="match status" value="1"/>
</dbReference>
<keyword evidence="3" id="KW-1185">Reference proteome</keyword>
<dbReference type="Proteomes" id="UP000308760">
    <property type="component" value="Unassembled WGS sequence"/>
</dbReference>
<proteinExistence type="predicted"/>
<evidence type="ECO:0008006" key="4">
    <source>
        <dbReference type="Google" id="ProtNLM"/>
    </source>
</evidence>
<accession>A0A4S8QH23</accession>
<feature type="region of interest" description="Disordered" evidence="1">
    <location>
        <begin position="140"/>
        <end position="165"/>
    </location>
</feature>
<evidence type="ECO:0000313" key="3">
    <source>
        <dbReference type="Proteomes" id="UP000308760"/>
    </source>
</evidence>
<dbReference type="AlphaFoldDB" id="A0A4S8QH23"/>
<evidence type="ECO:0000256" key="1">
    <source>
        <dbReference type="SAM" id="MobiDB-lite"/>
    </source>
</evidence>
<reference evidence="2 3" key="2">
    <citation type="submission" date="2019-05" db="EMBL/GenBank/DDBJ databases">
        <title>Glycomyces buryatensis sp. nov.</title>
        <authorList>
            <person name="Nikitina E."/>
        </authorList>
    </citation>
    <scope>NUCLEOTIDE SEQUENCE [LARGE SCALE GENOMIC DNA]</scope>
    <source>
        <strain evidence="2 3">18</strain>
    </source>
</reference>
<organism evidence="2 3">
    <name type="scientific">Glycomyces buryatensis</name>
    <dbReference type="NCBI Taxonomy" id="2570927"/>
    <lineage>
        <taxon>Bacteria</taxon>
        <taxon>Bacillati</taxon>
        <taxon>Actinomycetota</taxon>
        <taxon>Actinomycetes</taxon>
        <taxon>Glycomycetales</taxon>
        <taxon>Glycomycetaceae</taxon>
        <taxon>Glycomyces</taxon>
    </lineage>
</organism>
<reference evidence="3" key="1">
    <citation type="submission" date="2019-04" db="EMBL/GenBank/DDBJ databases">
        <title>Nocardioides xinjiangensis sp. nov.</title>
        <authorList>
            <person name="Liu S."/>
        </authorList>
    </citation>
    <scope>NUCLEOTIDE SEQUENCE [LARGE SCALE GENOMIC DNA]</scope>
    <source>
        <strain evidence="3">18</strain>
    </source>
</reference>
<feature type="compositionally biased region" description="Polar residues" evidence="1">
    <location>
        <begin position="145"/>
        <end position="156"/>
    </location>
</feature>
<dbReference type="OrthoDB" id="5185964at2"/>
<sequence length="241" mass="25772">MKHALPKTLTAAGAAVFLLTGCNLISGETDGGDSTGDGSDGGGDTPVYTEIASWDACEILDNLQPITDEMGILGYGSTSASGGEPGSSELGNTFDPDAIGCNSTINLGTFEGSPMTGEIEIKIVPTNSEDEATAAYEERVAAADSESSSGTDPQSQEFDDPWDQGTMISWTGESEQDYVQVIARDGQWVFHIDLYHSTDWGEYSTGEPALQFTPEERNQWFIDTYLPDVNQTINDQLAEVQ</sequence>
<dbReference type="RefSeq" id="WP_136533879.1">
    <property type="nucleotide sequence ID" value="NZ_STGY01000026.1"/>
</dbReference>
<dbReference type="EMBL" id="STGY01000026">
    <property type="protein sequence ID" value="THV42265.1"/>
    <property type="molecule type" value="Genomic_DNA"/>
</dbReference>
<name>A0A4S8QH23_9ACTN</name>
<evidence type="ECO:0000313" key="2">
    <source>
        <dbReference type="EMBL" id="THV42265.1"/>
    </source>
</evidence>
<comment type="caution">
    <text evidence="2">The sequence shown here is derived from an EMBL/GenBank/DDBJ whole genome shotgun (WGS) entry which is preliminary data.</text>
</comment>
<gene>
    <name evidence="2" type="ORF">FAB82_07240</name>
</gene>
<protein>
    <recommendedName>
        <fullName evidence="4">Lipoprotein</fullName>
    </recommendedName>
</protein>